<dbReference type="RefSeq" id="WP_132252789.1">
    <property type="nucleotide sequence ID" value="NZ_SMAL01000007.1"/>
</dbReference>
<reference evidence="1 2" key="1">
    <citation type="submission" date="2019-03" db="EMBL/GenBank/DDBJ databases">
        <title>Genomic Encyclopedia of Type Strains, Phase IV (KMG-IV): sequencing the most valuable type-strain genomes for metagenomic binning, comparative biology and taxonomic classification.</title>
        <authorList>
            <person name="Goeker M."/>
        </authorList>
    </citation>
    <scope>NUCLEOTIDE SEQUENCE [LARGE SCALE GENOMIC DNA]</scope>
    <source>
        <strain evidence="1 2">DSM 24629</strain>
    </source>
</reference>
<dbReference type="AlphaFoldDB" id="A0A4V2V047"/>
<evidence type="ECO:0000313" key="2">
    <source>
        <dbReference type="Proteomes" id="UP000294902"/>
    </source>
</evidence>
<name>A0A4V2V047_9FIRM</name>
<dbReference type="Proteomes" id="UP000294902">
    <property type="component" value="Unassembled WGS sequence"/>
</dbReference>
<gene>
    <name evidence="1" type="ORF">EDC18_10730</name>
</gene>
<comment type="caution">
    <text evidence="1">The sequence shown here is derived from an EMBL/GenBank/DDBJ whole genome shotgun (WGS) entry which is preliminary data.</text>
</comment>
<sequence>MNKKILREGIIITIALSLGLLSTFLISIAREKPAGEVQQALASQIIRFHVLANSDTAEDQALKNKVRDAVLEDMEEILSATENIEETRSIINDNLDRIKAVSENIIKENDKAYKVNVKLENALFPTRAYSDMILPTGEYEALRIEIGEAKGQNWWCVMFPPLCFVDSTHSFIPENTQKTLQNVLTEEEYKGILQAQKEEDIPLVVRFKILDVVNDTTARQKEKNTGIMAKLFGRPFMSR</sequence>
<proteinExistence type="predicted"/>
<dbReference type="Pfam" id="PF09551">
    <property type="entry name" value="Spore_II_R"/>
    <property type="match status" value="1"/>
</dbReference>
<evidence type="ECO:0000313" key="1">
    <source>
        <dbReference type="EMBL" id="TCT13961.1"/>
    </source>
</evidence>
<dbReference type="EMBL" id="SMAL01000007">
    <property type="protein sequence ID" value="TCT13961.1"/>
    <property type="molecule type" value="Genomic_DNA"/>
</dbReference>
<accession>A0A4V2V047</accession>
<dbReference type="InterPro" id="IPR014202">
    <property type="entry name" value="Spore_II_R"/>
</dbReference>
<organism evidence="1 2">
    <name type="scientific">Natranaerovirga pectinivora</name>
    <dbReference type="NCBI Taxonomy" id="682400"/>
    <lineage>
        <taxon>Bacteria</taxon>
        <taxon>Bacillati</taxon>
        <taxon>Bacillota</taxon>
        <taxon>Clostridia</taxon>
        <taxon>Lachnospirales</taxon>
        <taxon>Natranaerovirgaceae</taxon>
        <taxon>Natranaerovirga</taxon>
    </lineage>
</organism>
<keyword evidence="2" id="KW-1185">Reference proteome</keyword>
<dbReference type="OrthoDB" id="9793324at2"/>
<protein>
    <submittedName>
        <fullName evidence="1">Stage II sporulation protein R</fullName>
    </submittedName>
</protein>
<dbReference type="NCBIfam" id="TIGR02837">
    <property type="entry name" value="spore_II_R"/>
    <property type="match status" value="1"/>
</dbReference>